<accession>A0ABS1TH93</accession>
<dbReference type="RefSeq" id="WP_202750725.1">
    <property type="nucleotide sequence ID" value="NZ_JAESWC010000018.1"/>
</dbReference>
<keyword evidence="1" id="KW-0969">Cilium</keyword>
<evidence type="ECO:0000313" key="2">
    <source>
        <dbReference type="Proteomes" id="UP000632377"/>
    </source>
</evidence>
<dbReference type="Proteomes" id="UP000632377">
    <property type="component" value="Unassembled WGS sequence"/>
</dbReference>
<name>A0ABS1TH93_9CLOT</name>
<keyword evidence="2" id="KW-1185">Reference proteome</keyword>
<evidence type="ECO:0000313" key="1">
    <source>
        <dbReference type="EMBL" id="MBL4937986.1"/>
    </source>
</evidence>
<proteinExistence type="predicted"/>
<keyword evidence="1" id="KW-0966">Cell projection</keyword>
<protein>
    <submittedName>
        <fullName evidence="1">Flagellar FlbD family protein</fullName>
    </submittedName>
</protein>
<organism evidence="1 2">
    <name type="scientific">Clostridium rhizosphaerae</name>
    <dbReference type="NCBI Taxonomy" id="2803861"/>
    <lineage>
        <taxon>Bacteria</taxon>
        <taxon>Bacillati</taxon>
        <taxon>Bacillota</taxon>
        <taxon>Clostridia</taxon>
        <taxon>Eubacteriales</taxon>
        <taxon>Clostridiaceae</taxon>
        <taxon>Clostridium</taxon>
    </lineage>
</organism>
<reference evidence="1 2" key="1">
    <citation type="submission" date="2021-01" db="EMBL/GenBank/DDBJ databases">
        <title>Genome public.</title>
        <authorList>
            <person name="Liu C."/>
            <person name="Sun Q."/>
        </authorList>
    </citation>
    <scope>NUCLEOTIDE SEQUENCE [LARGE SCALE GENOMIC DNA]</scope>
    <source>
        <strain evidence="1 2">YIM B02515</strain>
    </source>
</reference>
<keyword evidence="1" id="KW-0282">Flagellum</keyword>
<sequence length="63" mass="7213">MIKLTGLNNKELILNAEHIEKLEAVPESLITLTNGNKYLVRESNEEIVSKVLEYKSKIQRFGL</sequence>
<dbReference type="EMBL" id="JAESWC010000018">
    <property type="protein sequence ID" value="MBL4937986.1"/>
    <property type="molecule type" value="Genomic_DNA"/>
</dbReference>
<dbReference type="Pfam" id="PF06289">
    <property type="entry name" value="FlbD"/>
    <property type="match status" value="1"/>
</dbReference>
<gene>
    <name evidence="1" type="ORF">JK636_19940</name>
</gene>
<dbReference type="PANTHER" id="PTHR39185">
    <property type="entry name" value="SWARMING MOTILITY PROTEIN SWRD"/>
    <property type="match status" value="1"/>
</dbReference>
<dbReference type="InterPro" id="IPR009384">
    <property type="entry name" value="SwrD-like"/>
</dbReference>
<comment type="caution">
    <text evidence="1">The sequence shown here is derived from an EMBL/GenBank/DDBJ whole genome shotgun (WGS) entry which is preliminary data.</text>
</comment>
<dbReference type="PANTHER" id="PTHR39185:SF1">
    <property type="entry name" value="SWARMING MOTILITY PROTEIN SWRD"/>
    <property type="match status" value="1"/>
</dbReference>